<feature type="region of interest" description="Disordered" evidence="1">
    <location>
        <begin position="207"/>
        <end position="231"/>
    </location>
</feature>
<keyword evidence="2" id="KW-0472">Membrane</keyword>
<dbReference type="InterPro" id="IPR025498">
    <property type="entry name" value="DUF4389"/>
</dbReference>
<keyword evidence="4" id="KW-1185">Reference proteome</keyword>
<dbReference type="Proteomes" id="UP000239209">
    <property type="component" value="Unassembled WGS sequence"/>
</dbReference>
<feature type="transmembrane region" description="Helical" evidence="2">
    <location>
        <begin position="25"/>
        <end position="53"/>
    </location>
</feature>
<evidence type="ECO:0000313" key="3">
    <source>
        <dbReference type="EMBL" id="PRY30620.1"/>
    </source>
</evidence>
<dbReference type="AlphaFoldDB" id="A0A2T0SB22"/>
<feature type="compositionally biased region" description="Low complexity" evidence="1">
    <location>
        <begin position="520"/>
        <end position="547"/>
    </location>
</feature>
<dbReference type="OrthoDB" id="156718at2"/>
<feature type="compositionally biased region" description="Basic and acidic residues" evidence="1">
    <location>
        <begin position="208"/>
        <end position="229"/>
    </location>
</feature>
<organism evidence="3 4">
    <name type="scientific">Pseudosporangium ferrugineum</name>
    <dbReference type="NCBI Taxonomy" id="439699"/>
    <lineage>
        <taxon>Bacteria</taxon>
        <taxon>Bacillati</taxon>
        <taxon>Actinomycetota</taxon>
        <taxon>Actinomycetes</taxon>
        <taxon>Micromonosporales</taxon>
        <taxon>Micromonosporaceae</taxon>
        <taxon>Pseudosporangium</taxon>
    </lineage>
</organism>
<name>A0A2T0SB22_9ACTN</name>
<comment type="caution">
    <text evidence="3">The sequence shown here is derived from an EMBL/GenBank/DDBJ whole genome shotgun (WGS) entry which is preliminary data.</text>
</comment>
<proteinExistence type="predicted"/>
<accession>A0A2T0SB22</accession>
<keyword evidence="2" id="KW-0812">Transmembrane</keyword>
<evidence type="ECO:0000256" key="2">
    <source>
        <dbReference type="SAM" id="Phobius"/>
    </source>
</evidence>
<feature type="transmembrane region" description="Helical" evidence="2">
    <location>
        <begin position="151"/>
        <end position="171"/>
    </location>
</feature>
<feature type="compositionally biased region" description="Pro residues" evidence="1">
    <location>
        <begin position="457"/>
        <end position="508"/>
    </location>
</feature>
<keyword evidence="2" id="KW-1133">Transmembrane helix</keyword>
<evidence type="ECO:0000313" key="4">
    <source>
        <dbReference type="Proteomes" id="UP000239209"/>
    </source>
</evidence>
<sequence length="556" mass="57134">MNRYPLRVEARRDEPLSRWLWLVKWLLLIPHSVVLAVLWVGFAVLTAVAYLAVLITGSYPRAIQAYDVGVLRWTWRVAYYGYQALGTDRYPPFTMADVPGYPARLHLDEPARPPRWLPLVAWLFAVPHLVLVGALTGGVTLALTAGDNGNGAPVGVVTAGVLIAGLALLFTGRYPRGLYDLLVGIARWNLRVIGYLALLTPYPPFRLDQGEREPDGDPRDPPPVHRGPREGSAVGPALALVAGVLLVLPAVGSAAAGGTLLAVESARDASGYVTSPVLPLSSATAAVTTEDIALRDTGTWTGLFADVGGVRITADSTTGKPVFAGIGRRADVDRWLAGTARDRITDVTGGTARYDRTGGAVTPVTAPAGQNFWLASVTGSSAAELTWRVTDGDFTVVLANADGSPGVAADVRAAAQVPGLTGAGAGLLLAGVVLGVLGILLIVLGGTGLGRRHSGRPTPPTPPTPPATPIPAATPTPPATPIPAAPPTPSATPIPAAPENPSASPRPSPQDGGAAPQEVGSQSQDGGSQSRDGGAPPRDGGAPPRDGGLTGAVAPR</sequence>
<evidence type="ECO:0000256" key="1">
    <source>
        <dbReference type="SAM" id="MobiDB-lite"/>
    </source>
</evidence>
<feature type="region of interest" description="Disordered" evidence="1">
    <location>
        <begin position="450"/>
        <end position="556"/>
    </location>
</feature>
<feature type="transmembrane region" description="Helical" evidence="2">
    <location>
        <begin position="237"/>
        <end position="263"/>
    </location>
</feature>
<feature type="transmembrane region" description="Helical" evidence="2">
    <location>
        <begin position="178"/>
        <end position="198"/>
    </location>
</feature>
<reference evidence="3 4" key="1">
    <citation type="submission" date="2018-03" db="EMBL/GenBank/DDBJ databases">
        <title>Genomic Encyclopedia of Archaeal and Bacterial Type Strains, Phase II (KMG-II): from individual species to whole genera.</title>
        <authorList>
            <person name="Goeker M."/>
        </authorList>
    </citation>
    <scope>NUCLEOTIDE SEQUENCE [LARGE SCALE GENOMIC DNA]</scope>
    <source>
        <strain evidence="3 4">DSM 45348</strain>
    </source>
</reference>
<feature type="transmembrane region" description="Helical" evidence="2">
    <location>
        <begin position="427"/>
        <end position="449"/>
    </location>
</feature>
<dbReference type="RefSeq" id="WP_106126243.1">
    <property type="nucleotide sequence ID" value="NZ_PVZG01000004.1"/>
</dbReference>
<gene>
    <name evidence="3" type="ORF">CLV70_104172</name>
</gene>
<dbReference type="Pfam" id="PF14333">
    <property type="entry name" value="DUF4389"/>
    <property type="match status" value="2"/>
</dbReference>
<protein>
    <submittedName>
        <fullName evidence="3">Uncharacterized protein DUF4389</fullName>
    </submittedName>
</protein>
<feature type="transmembrane region" description="Helical" evidence="2">
    <location>
        <begin position="119"/>
        <end position="145"/>
    </location>
</feature>
<dbReference type="EMBL" id="PVZG01000004">
    <property type="protein sequence ID" value="PRY30620.1"/>
    <property type="molecule type" value="Genomic_DNA"/>
</dbReference>